<dbReference type="Pfam" id="PF02737">
    <property type="entry name" value="3HCDH_N"/>
    <property type="match status" value="1"/>
</dbReference>
<feature type="domain" description="3-hydroxyacyl-CoA dehydrogenase C-terminal" evidence="13">
    <location>
        <begin position="608"/>
        <end position="694"/>
    </location>
</feature>
<dbReference type="Gene3D" id="1.10.1040.50">
    <property type="match status" value="1"/>
</dbReference>
<evidence type="ECO:0000256" key="5">
    <source>
        <dbReference type="ARBA" id="ARBA00023002"/>
    </source>
</evidence>
<dbReference type="PANTHER" id="PTHR23309">
    <property type="entry name" value="3-HYDROXYACYL-COA DEHYROGENASE"/>
    <property type="match status" value="1"/>
</dbReference>
<evidence type="ECO:0000256" key="4">
    <source>
        <dbReference type="ARBA" id="ARBA00022832"/>
    </source>
</evidence>
<keyword evidence="16" id="KW-1185">Reference proteome</keyword>
<evidence type="ECO:0000313" key="16">
    <source>
        <dbReference type="Proteomes" id="UP000241890"/>
    </source>
</evidence>
<evidence type="ECO:0000256" key="10">
    <source>
        <dbReference type="ARBA" id="ARBA00023239"/>
    </source>
</evidence>
<dbReference type="GO" id="GO:0006635">
    <property type="term" value="P:fatty acid beta-oxidation"/>
    <property type="evidence" value="ECO:0007669"/>
    <property type="project" value="UniProtKB-UniPathway"/>
</dbReference>
<organism evidence="15 16">
    <name type="scientific">Hondaea fermentalgiana</name>
    <dbReference type="NCBI Taxonomy" id="2315210"/>
    <lineage>
        <taxon>Eukaryota</taxon>
        <taxon>Sar</taxon>
        <taxon>Stramenopiles</taxon>
        <taxon>Bigyra</taxon>
        <taxon>Labyrinthulomycetes</taxon>
        <taxon>Thraustochytrida</taxon>
        <taxon>Thraustochytriidae</taxon>
        <taxon>Hondaea</taxon>
    </lineage>
</organism>
<keyword evidence="8" id="KW-0576">Peroxisome</keyword>
<dbReference type="OrthoDB" id="2018133at2759"/>
<keyword evidence="10" id="KW-0456">Lyase</keyword>
<gene>
    <name evidence="15" type="ORF">FCC1311_011151</name>
</gene>
<comment type="similarity">
    <text evidence="3">In the N-terminal section; belongs to the enoyl-CoA hydratase/isomerase family.</text>
</comment>
<keyword evidence="7" id="KW-0443">Lipid metabolism</keyword>
<feature type="domain" description="3-hydroxyacyl-CoA dehydrogenase C-terminal" evidence="13">
    <location>
        <begin position="485"/>
        <end position="573"/>
    </location>
</feature>
<evidence type="ECO:0000256" key="11">
    <source>
        <dbReference type="ARBA" id="ARBA00023268"/>
    </source>
</evidence>
<dbReference type="GO" id="GO:0016616">
    <property type="term" value="F:oxidoreductase activity, acting on the CH-OH group of donors, NAD or NADP as acceptor"/>
    <property type="evidence" value="ECO:0007669"/>
    <property type="project" value="InterPro"/>
</dbReference>
<dbReference type="Gene3D" id="3.90.226.10">
    <property type="entry name" value="2-enoyl-CoA Hydratase, Chain A, domain 1"/>
    <property type="match status" value="1"/>
</dbReference>
<dbReference type="CDD" id="cd06558">
    <property type="entry name" value="crotonase-like"/>
    <property type="match status" value="1"/>
</dbReference>
<comment type="subcellular location">
    <subcellularLocation>
        <location evidence="1">Peroxisome</location>
    </subcellularLocation>
</comment>
<dbReference type="InterPro" id="IPR018376">
    <property type="entry name" value="Enoyl-CoA_hyd/isom_CS"/>
</dbReference>
<evidence type="ECO:0000256" key="6">
    <source>
        <dbReference type="ARBA" id="ARBA00023027"/>
    </source>
</evidence>
<dbReference type="InterPro" id="IPR006176">
    <property type="entry name" value="3-OHacyl-CoA_DH_NAD-bd"/>
</dbReference>
<keyword evidence="6" id="KW-0520">NAD</keyword>
<reference evidence="15 16" key="1">
    <citation type="submission" date="2017-12" db="EMBL/GenBank/DDBJ databases">
        <title>Sequencing, de novo assembly and annotation of complete genome of a new Thraustochytrid species, strain FCC1311.</title>
        <authorList>
            <person name="Sedici K."/>
            <person name="Godart F."/>
            <person name="Aiese Cigliano R."/>
            <person name="Sanseverino W."/>
            <person name="Barakat M."/>
            <person name="Ortet P."/>
            <person name="Marechal E."/>
            <person name="Cagnac O."/>
            <person name="Amato A."/>
        </authorList>
    </citation>
    <scope>NUCLEOTIDE SEQUENCE [LARGE SCALE GENOMIC DNA]</scope>
</reference>
<feature type="domain" description="3-hydroxyacyl-CoA dehydrogenase NAD binding" evidence="14">
    <location>
        <begin position="305"/>
        <end position="482"/>
    </location>
</feature>
<comment type="similarity">
    <text evidence="12">Belongs to the enoyl-CoA hydratase/isomerase family.</text>
</comment>
<dbReference type="SUPFAM" id="SSF48179">
    <property type="entry name" value="6-phosphogluconate dehydrogenase C-terminal domain-like"/>
    <property type="match status" value="2"/>
</dbReference>
<dbReference type="InterPro" id="IPR006108">
    <property type="entry name" value="3HC_DH_C"/>
</dbReference>
<dbReference type="Pfam" id="PF00378">
    <property type="entry name" value="ECH_1"/>
    <property type="match status" value="1"/>
</dbReference>
<evidence type="ECO:0000256" key="7">
    <source>
        <dbReference type="ARBA" id="ARBA00023098"/>
    </source>
</evidence>
<dbReference type="Proteomes" id="UP000241890">
    <property type="component" value="Unassembled WGS sequence"/>
</dbReference>
<keyword evidence="4" id="KW-0276">Fatty acid metabolism</keyword>
<proteinExistence type="inferred from homology"/>
<dbReference type="PROSITE" id="PS00166">
    <property type="entry name" value="ENOYL_COA_HYDRATASE"/>
    <property type="match status" value="1"/>
</dbReference>
<dbReference type="GO" id="GO:0070403">
    <property type="term" value="F:NAD+ binding"/>
    <property type="evidence" value="ECO:0007669"/>
    <property type="project" value="InterPro"/>
</dbReference>
<dbReference type="AlphaFoldDB" id="A0A2R5GGA2"/>
<evidence type="ECO:0000256" key="12">
    <source>
        <dbReference type="RuleBase" id="RU003707"/>
    </source>
</evidence>
<dbReference type="FunFam" id="3.40.50.720:FF:000009">
    <property type="entry name" value="Fatty oxidation complex, alpha subunit"/>
    <property type="match status" value="1"/>
</dbReference>
<dbReference type="InterPro" id="IPR001753">
    <property type="entry name" value="Enoyl-CoA_hydra/iso"/>
</dbReference>
<comment type="pathway">
    <text evidence="2">Lipid metabolism; fatty acid beta-oxidation.</text>
</comment>
<evidence type="ECO:0000259" key="14">
    <source>
        <dbReference type="Pfam" id="PF02737"/>
    </source>
</evidence>
<keyword evidence="11" id="KW-0511">Multifunctional enzyme</keyword>
<dbReference type="InterPro" id="IPR008927">
    <property type="entry name" value="6-PGluconate_DH-like_C_sf"/>
</dbReference>
<dbReference type="GO" id="GO:0016853">
    <property type="term" value="F:isomerase activity"/>
    <property type="evidence" value="ECO:0007669"/>
    <property type="project" value="UniProtKB-KW"/>
</dbReference>
<dbReference type="InterPro" id="IPR029045">
    <property type="entry name" value="ClpP/crotonase-like_dom_sf"/>
</dbReference>
<dbReference type="Gene3D" id="3.40.50.720">
    <property type="entry name" value="NAD(P)-binding Rossmann-like Domain"/>
    <property type="match status" value="1"/>
</dbReference>
<evidence type="ECO:0000313" key="15">
    <source>
        <dbReference type="EMBL" id="GBG27281.1"/>
    </source>
</evidence>
<sequence length="711" mass="77068">MSAPGTNRVDLEVRPDGCAIVTLDHFPLNTLSNAVQLGIEDAADKIDADKSIKAVVVRGAGSRALCAGADIVDLNKKHDRYPRKGFMEYFEDLKVPVVAAIQGFTLGGGLELALGCHYRVMASNAMIGLPEVNIGLLPGGQGTQRLPRLIGAEAALDFMCSGAHVPSKKAAEWGVADKVVPAESLVEDAVAFALEKASSNPSNSGRKISEVKQVPGKKVDAAFFNKMRKQYAAKRKGQTAPQRIIDCVEAATKSSFKDGCETERKLFATLIGSPEANALQHVFFSERGAAKIPGLKAKPNKVKKAALIGSGLMAGGIAMSLAEAGIAVTLLDREQKFIDKGMSVIKANYARSVKRGSKTQARVDQILSLFSSTTSYEDIADADVVIEAVFEVMEVKKEIFALLDKHCKPDAVLASNTSFLSIDEIASATKRPENVIGMHFFSPANVMPLLENVRGAKTSDATIATAMDVGSRIGKWCVLAGNCHGFIANRMMANYSAEARSLLMEGAPLTEIDGVAVEYGMPLGPFQLRDLTGDVGFEARKKRGEVNTETSVDDWLAVNGRLGQKNGAGYYDYDENRKRTVNQSVLDKIEAVRKVKGITARKVDKEEILQRLFLPIVNEGFKILEEGFAIRPQDIDVALVHGYNWPRYRGGPMHWADAYGLPKILQALEEFSKKNPKEHLRPSNLLKDCVAANQSLAAYWAKNSKKVNAKL</sequence>
<dbReference type="InterPro" id="IPR036291">
    <property type="entry name" value="NAD(P)-bd_dom_sf"/>
</dbReference>
<protein>
    <submittedName>
        <fullName evidence="15">Peroxisomal bifunctional enzyme</fullName>
    </submittedName>
</protein>
<dbReference type="InParanoid" id="A0A2R5GGA2"/>
<evidence type="ECO:0000256" key="3">
    <source>
        <dbReference type="ARBA" id="ARBA00008750"/>
    </source>
</evidence>
<evidence type="ECO:0000256" key="1">
    <source>
        <dbReference type="ARBA" id="ARBA00004275"/>
    </source>
</evidence>
<dbReference type="SUPFAM" id="SSF51735">
    <property type="entry name" value="NAD(P)-binding Rossmann-fold domains"/>
    <property type="match status" value="1"/>
</dbReference>
<evidence type="ECO:0000259" key="13">
    <source>
        <dbReference type="Pfam" id="PF00725"/>
    </source>
</evidence>
<evidence type="ECO:0000256" key="9">
    <source>
        <dbReference type="ARBA" id="ARBA00023235"/>
    </source>
</evidence>
<dbReference type="EMBL" id="BEYU01000029">
    <property type="protein sequence ID" value="GBG27281.1"/>
    <property type="molecule type" value="Genomic_DNA"/>
</dbReference>
<dbReference type="Pfam" id="PF00725">
    <property type="entry name" value="3HCDH"/>
    <property type="match status" value="2"/>
</dbReference>
<accession>A0A2R5GGA2</accession>
<dbReference type="GO" id="GO:0005777">
    <property type="term" value="C:peroxisome"/>
    <property type="evidence" value="ECO:0007669"/>
    <property type="project" value="UniProtKB-SubCell"/>
</dbReference>
<keyword evidence="9" id="KW-0413">Isomerase</keyword>
<evidence type="ECO:0000256" key="2">
    <source>
        <dbReference type="ARBA" id="ARBA00005005"/>
    </source>
</evidence>
<dbReference type="UniPathway" id="UPA00659"/>
<dbReference type="SUPFAM" id="SSF52096">
    <property type="entry name" value="ClpP/crotonase"/>
    <property type="match status" value="1"/>
</dbReference>
<dbReference type="GO" id="GO:0004300">
    <property type="term" value="F:enoyl-CoA hydratase activity"/>
    <property type="evidence" value="ECO:0007669"/>
    <property type="project" value="UniProtKB-ARBA"/>
</dbReference>
<comment type="caution">
    <text evidence="15">The sequence shown here is derived from an EMBL/GenBank/DDBJ whole genome shotgun (WGS) entry which is preliminary data.</text>
</comment>
<keyword evidence="5" id="KW-0560">Oxidoreductase</keyword>
<evidence type="ECO:0000256" key="8">
    <source>
        <dbReference type="ARBA" id="ARBA00023140"/>
    </source>
</evidence>
<name>A0A2R5GGA2_9STRA</name>
<dbReference type="FunFam" id="1.10.1040.50:FF:000006">
    <property type="entry name" value="Peroxisomal bifunctional enzyme"/>
    <property type="match status" value="1"/>
</dbReference>